<protein>
    <recommendedName>
        <fullName evidence="3">Four helix bundle protein</fullName>
    </recommendedName>
</protein>
<name>A0A1F7XY24_9BACT</name>
<evidence type="ECO:0000313" key="2">
    <source>
        <dbReference type="Proteomes" id="UP000178419"/>
    </source>
</evidence>
<accession>A0A1F7XY24</accession>
<dbReference type="InterPro" id="IPR036583">
    <property type="entry name" value="23S_rRNA_IVS_sf"/>
</dbReference>
<evidence type="ECO:0000313" key="1">
    <source>
        <dbReference type="EMBL" id="OGM19922.1"/>
    </source>
</evidence>
<dbReference type="Proteomes" id="UP000178419">
    <property type="component" value="Unassembled WGS sequence"/>
</dbReference>
<dbReference type="SUPFAM" id="SSF158446">
    <property type="entry name" value="IVS-encoded protein-like"/>
    <property type="match status" value="1"/>
</dbReference>
<sequence>MKRGSFRDLKIWRKGLELLKKIYQLTKKFPSEEKYALKDQIDRSAISIIALIAEAHGRFHYADKVRVLYQARGECEETQSHLSVAFELKYITKDEFEKLDKEYEGLGVGINAYINSLKKGKTQ</sequence>
<reference evidence="1 2" key="1">
    <citation type="journal article" date="2016" name="Nat. Commun.">
        <title>Thousands of microbial genomes shed light on interconnected biogeochemical processes in an aquifer system.</title>
        <authorList>
            <person name="Anantharaman K."/>
            <person name="Brown C.T."/>
            <person name="Hug L.A."/>
            <person name="Sharon I."/>
            <person name="Castelle C.J."/>
            <person name="Probst A.J."/>
            <person name="Thomas B.C."/>
            <person name="Singh A."/>
            <person name="Wilkins M.J."/>
            <person name="Karaoz U."/>
            <person name="Brodie E.L."/>
            <person name="Williams K.H."/>
            <person name="Hubbard S.S."/>
            <person name="Banfield J.F."/>
        </authorList>
    </citation>
    <scope>NUCLEOTIDE SEQUENCE [LARGE SCALE GENOMIC DNA]</scope>
</reference>
<gene>
    <name evidence="1" type="ORF">A2714_04265</name>
</gene>
<dbReference type="AlphaFoldDB" id="A0A1F7XY24"/>
<dbReference type="Pfam" id="PF05635">
    <property type="entry name" value="23S_rRNA_IVP"/>
    <property type="match status" value="1"/>
</dbReference>
<dbReference type="CDD" id="cd16377">
    <property type="entry name" value="23S_rRNA_IVP_like"/>
    <property type="match status" value="1"/>
</dbReference>
<dbReference type="PANTHER" id="PTHR38471">
    <property type="entry name" value="FOUR HELIX BUNDLE PROTEIN"/>
    <property type="match status" value="1"/>
</dbReference>
<proteinExistence type="predicted"/>
<dbReference type="PANTHER" id="PTHR38471:SF2">
    <property type="entry name" value="FOUR HELIX BUNDLE PROTEIN"/>
    <property type="match status" value="1"/>
</dbReference>
<organism evidence="1 2">
    <name type="scientific">Candidatus Woesebacteria bacterium RIFCSPHIGHO2_01_FULL_38_9</name>
    <dbReference type="NCBI Taxonomy" id="1802492"/>
    <lineage>
        <taxon>Bacteria</taxon>
        <taxon>Candidatus Woeseibacteriota</taxon>
    </lineage>
</organism>
<comment type="caution">
    <text evidence="1">The sequence shown here is derived from an EMBL/GenBank/DDBJ whole genome shotgun (WGS) entry which is preliminary data.</text>
</comment>
<dbReference type="InterPro" id="IPR012657">
    <property type="entry name" value="23S_rRNA-intervening_sequence"/>
</dbReference>
<dbReference type="EMBL" id="MGGE01000058">
    <property type="protein sequence ID" value="OGM19922.1"/>
    <property type="molecule type" value="Genomic_DNA"/>
</dbReference>
<dbReference type="Gene3D" id="1.20.1440.60">
    <property type="entry name" value="23S rRNA-intervening sequence"/>
    <property type="match status" value="1"/>
</dbReference>
<dbReference type="NCBIfam" id="TIGR02436">
    <property type="entry name" value="four helix bundle protein"/>
    <property type="match status" value="1"/>
</dbReference>
<evidence type="ECO:0008006" key="3">
    <source>
        <dbReference type="Google" id="ProtNLM"/>
    </source>
</evidence>